<dbReference type="Pfam" id="PF01262">
    <property type="entry name" value="AlaDh_PNT_C"/>
    <property type="match status" value="1"/>
</dbReference>
<dbReference type="PIRSF" id="PIRSF000183">
    <property type="entry name" value="Alanine_dh"/>
    <property type="match status" value="1"/>
</dbReference>
<dbReference type="GO" id="GO:0005886">
    <property type="term" value="C:plasma membrane"/>
    <property type="evidence" value="ECO:0007669"/>
    <property type="project" value="TreeGrafter"/>
</dbReference>
<evidence type="ECO:0000259" key="9">
    <source>
        <dbReference type="SMART" id="SM01002"/>
    </source>
</evidence>
<feature type="active site" description="Proton donor/acceptor" evidence="6">
    <location>
        <position position="96"/>
    </location>
</feature>
<evidence type="ECO:0000259" key="10">
    <source>
        <dbReference type="SMART" id="SM01003"/>
    </source>
</evidence>
<evidence type="ECO:0000256" key="1">
    <source>
        <dbReference type="ARBA" id="ARBA00005689"/>
    </source>
</evidence>
<dbReference type="InterPro" id="IPR007698">
    <property type="entry name" value="AlaDH/PNT_NAD(H)-bd"/>
</dbReference>
<dbReference type="Pfam" id="PF05222">
    <property type="entry name" value="AlaDh_PNT_N"/>
    <property type="match status" value="1"/>
</dbReference>
<evidence type="ECO:0000256" key="5">
    <source>
        <dbReference type="PIRNR" id="PIRNR000183"/>
    </source>
</evidence>
<feature type="binding site" evidence="8">
    <location>
        <begin position="239"/>
        <end position="240"/>
    </location>
    <ligand>
        <name>NAD(+)</name>
        <dbReference type="ChEBI" id="CHEBI:57540"/>
    </ligand>
</feature>
<dbReference type="OrthoDB" id="9804592at2"/>
<dbReference type="PANTHER" id="PTHR42795:SF1">
    <property type="entry name" value="ALANINE DEHYDROGENASE"/>
    <property type="match status" value="1"/>
</dbReference>
<evidence type="ECO:0000313" key="11">
    <source>
        <dbReference type="EMBL" id="RXK06335.1"/>
    </source>
</evidence>
<dbReference type="SMART" id="SM01002">
    <property type="entry name" value="AlaDh_PNT_C"/>
    <property type="match status" value="1"/>
</dbReference>
<dbReference type="PANTHER" id="PTHR42795">
    <property type="entry name" value="ALANINE DEHYDROGENASE"/>
    <property type="match status" value="1"/>
</dbReference>
<feature type="active site" description="Proton donor/acceptor" evidence="6">
    <location>
        <position position="270"/>
    </location>
</feature>
<dbReference type="EC" id="1.4.1.1" evidence="2 5"/>
<dbReference type="FunFam" id="3.40.50.720:FF:000049">
    <property type="entry name" value="Alanine dehydrogenase"/>
    <property type="match status" value="1"/>
</dbReference>
<keyword evidence="12" id="KW-1185">Reference proteome</keyword>
<protein>
    <recommendedName>
        <fullName evidence="2 5">Alanine dehydrogenase</fullName>
        <ecNumber evidence="2 5">1.4.1.1</ecNumber>
    </recommendedName>
</protein>
<feature type="domain" description="Alanine dehydrogenase/pyridine nucleotide transhydrogenase N-terminal" evidence="10">
    <location>
        <begin position="4"/>
        <end position="137"/>
    </location>
</feature>
<name>A0A4Q1AM56_9BACT</name>
<dbReference type="Gene3D" id="3.40.50.720">
    <property type="entry name" value="NAD(P)-binding Rossmann-like Domain"/>
    <property type="match status" value="2"/>
</dbReference>
<reference evidence="11 12" key="1">
    <citation type="submission" date="2017-10" db="EMBL/GenBank/DDBJ databases">
        <title>Genomics of the genus Arcobacter.</title>
        <authorList>
            <person name="Perez-Cataluna A."/>
            <person name="Figueras M.J."/>
        </authorList>
    </citation>
    <scope>NUCLEOTIDE SEQUENCE [LARGE SCALE GENOMIC DNA]</scope>
    <source>
        <strain evidence="11 12">CECT 8441</strain>
    </source>
</reference>
<dbReference type="CDD" id="cd05305">
    <property type="entry name" value="L-AlaDH"/>
    <property type="match status" value="1"/>
</dbReference>
<feature type="binding site" evidence="8">
    <location>
        <begin position="298"/>
        <end position="301"/>
    </location>
    <ligand>
        <name>NAD(+)</name>
        <dbReference type="ChEBI" id="CHEBI:57540"/>
    </ligand>
</feature>
<evidence type="ECO:0000313" key="12">
    <source>
        <dbReference type="Proteomes" id="UP000289758"/>
    </source>
</evidence>
<dbReference type="InterPro" id="IPR007886">
    <property type="entry name" value="AlaDH/PNT_N"/>
</dbReference>
<dbReference type="InterPro" id="IPR036291">
    <property type="entry name" value="NAD(P)-bd_dom_sf"/>
</dbReference>
<feature type="binding site" evidence="8">
    <location>
        <begin position="267"/>
        <end position="270"/>
    </location>
    <ligand>
        <name>NAD(+)</name>
        <dbReference type="ChEBI" id="CHEBI:57540"/>
    </ligand>
</feature>
<dbReference type="GO" id="GO:0000286">
    <property type="term" value="F:alanine dehydrogenase activity"/>
    <property type="evidence" value="ECO:0007669"/>
    <property type="project" value="UniProtKB-UniRule"/>
</dbReference>
<dbReference type="InterPro" id="IPR008143">
    <property type="entry name" value="Ala_DH/PNT_CS2"/>
</dbReference>
<comment type="caution">
    <text evidence="11">The sequence shown here is derived from an EMBL/GenBank/DDBJ whole genome shotgun (WGS) entry which is preliminary data.</text>
</comment>
<evidence type="ECO:0000256" key="6">
    <source>
        <dbReference type="PIRSR" id="PIRSR000183-1"/>
    </source>
</evidence>
<feature type="binding site" evidence="8">
    <location>
        <position position="198"/>
    </location>
    <ligand>
        <name>NAD(+)</name>
        <dbReference type="ChEBI" id="CHEBI:57540"/>
    </ligand>
</feature>
<dbReference type="RefSeq" id="WP_129086927.1">
    <property type="nucleotide sequence ID" value="NZ_CP053836.1"/>
</dbReference>
<dbReference type="SMART" id="SM01003">
    <property type="entry name" value="AlaDh_PNT_N"/>
    <property type="match status" value="1"/>
</dbReference>
<comment type="catalytic activity">
    <reaction evidence="5">
        <text>L-alanine + NAD(+) + H2O = pyruvate + NH4(+) + NADH + H(+)</text>
        <dbReference type="Rhea" id="RHEA:18405"/>
        <dbReference type="ChEBI" id="CHEBI:15361"/>
        <dbReference type="ChEBI" id="CHEBI:15377"/>
        <dbReference type="ChEBI" id="CHEBI:15378"/>
        <dbReference type="ChEBI" id="CHEBI:28938"/>
        <dbReference type="ChEBI" id="CHEBI:57540"/>
        <dbReference type="ChEBI" id="CHEBI:57945"/>
        <dbReference type="ChEBI" id="CHEBI:57972"/>
        <dbReference type="EC" id="1.4.1.1"/>
    </reaction>
</comment>
<feature type="binding site" evidence="8">
    <location>
        <position position="220"/>
    </location>
    <ligand>
        <name>NAD(+)</name>
        <dbReference type="ChEBI" id="CHEBI:57540"/>
    </ligand>
</feature>
<evidence type="ECO:0000256" key="2">
    <source>
        <dbReference type="ARBA" id="ARBA00012897"/>
    </source>
</evidence>
<proteinExistence type="inferred from homology"/>
<dbReference type="SUPFAM" id="SSF52283">
    <property type="entry name" value="Formate/glycerate dehydrogenase catalytic domain-like"/>
    <property type="match status" value="1"/>
</dbReference>
<keyword evidence="4 5" id="KW-0520">NAD</keyword>
<dbReference type="AlphaFoldDB" id="A0A4Q1AM56"/>
<evidence type="ECO:0000256" key="4">
    <source>
        <dbReference type="ARBA" id="ARBA00023027"/>
    </source>
</evidence>
<accession>A0A4Q1AM56</accession>
<keyword evidence="8" id="KW-0547">Nucleotide-binding</keyword>
<evidence type="ECO:0000256" key="3">
    <source>
        <dbReference type="ARBA" id="ARBA00023002"/>
    </source>
</evidence>
<keyword evidence="3 5" id="KW-0560">Oxidoreductase</keyword>
<dbReference type="NCBIfam" id="TIGR00518">
    <property type="entry name" value="alaDH"/>
    <property type="match status" value="1"/>
</dbReference>
<gene>
    <name evidence="11" type="primary">ald</name>
    <name evidence="11" type="ORF">CRV07_06460</name>
</gene>
<dbReference type="GO" id="GO:0042853">
    <property type="term" value="P:L-alanine catabolic process"/>
    <property type="evidence" value="ECO:0007669"/>
    <property type="project" value="InterPro"/>
</dbReference>
<feature type="binding site" evidence="7">
    <location>
        <position position="15"/>
    </location>
    <ligand>
        <name>substrate</name>
    </ligand>
</feature>
<feature type="binding site" evidence="7">
    <location>
        <position position="75"/>
    </location>
    <ligand>
        <name>substrate</name>
    </ligand>
</feature>
<evidence type="ECO:0000256" key="7">
    <source>
        <dbReference type="PIRSR" id="PIRSR000183-2"/>
    </source>
</evidence>
<comment type="similarity">
    <text evidence="1 5">Belongs to the AlaDH/PNT family.</text>
</comment>
<organism evidence="11 12">
    <name type="scientific">Halarcobacter ebronensis</name>
    <dbReference type="NCBI Taxonomy" id="1462615"/>
    <lineage>
        <taxon>Bacteria</taxon>
        <taxon>Pseudomonadati</taxon>
        <taxon>Campylobacterota</taxon>
        <taxon>Epsilonproteobacteria</taxon>
        <taxon>Campylobacterales</taxon>
        <taxon>Arcobacteraceae</taxon>
        <taxon>Halarcobacter</taxon>
    </lineage>
</organism>
<sequence>MKIGLIKEIKVHEYRVGLTPSCVEAYVQNGHTVFVEKDAGIGAGFENSEYEAVGAIIEADKKKIFDESEMIVKVKEPLPEEYDLFHEGQILYTYLHIAADKPQAQMLLDKKVKAVAYETITSPEGGLPCLTPMSEIAGRLAAQEGAKYLEKPFGGRGVLLGGVPGVQRGNVVIIGGGIVGLNACKMAVGLGANVTVLDISASRLAFYDDLFGSQVNTLFSNRANILKAIKEADLVIGAVLIPGAAAPKLVRKDDLKLMKKSSVIVDVAIDQGGCFETSKATYHDNPTFVVNDVVHYCVANMPGAVSLTSTLALTATTLRHGLAIANKGLEKALSDDKHLLNGLNTYDGKLTNEAVAKSLGIAYEAISF</sequence>
<dbReference type="SUPFAM" id="SSF51735">
    <property type="entry name" value="NAD(P)-binding Rossmann-fold domains"/>
    <property type="match status" value="1"/>
</dbReference>
<dbReference type="Proteomes" id="UP000289758">
    <property type="component" value="Unassembled WGS sequence"/>
</dbReference>
<dbReference type="InterPro" id="IPR008141">
    <property type="entry name" value="Ala_DH"/>
</dbReference>
<evidence type="ECO:0000256" key="8">
    <source>
        <dbReference type="PIRSR" id="PIRSR000183-3"/>
    </source>
</evidence>
<dbReference type="PROSITE" id="PS00837">
    <property type="entry name" value="ALADH_PNT_2"/>
    <property type="match status" value="1"/>
</dbReference>
<dbReference type="GO" id="GO:0000166">
    <property type="term" value="F:nucleotide binding"/>
    <property type="evidence" value="ECO:0007669"/>
    <property type="project" value="UniProtKB-KW"/>
</dbReference>
<dbReference type="EMBL" id="PDKK01000004">
    <property type="protein sequence ID" value="RXK06335.1"/>
    <property type="molecule type" value="Genomic_DNA"/>
</dbReference>
<feature type="binding site" evidence="8">
    <location>
        <position position="134"/>
    </location>
    <ligand>
        <name>NAD(+)</name>
        <dbReference type="ChEBI" id="CHEBI:57540"/>
    </ligand>
</feature>
<feature type="binding site" evidence="8">
    <location>
        <position position="203"/>
    </location>
    <ligand>
        <name>NAD(+)</name>
        <dbReference type="ChEBI" id="CHEBI:57540"/>
    </ligand>
</feature>
<feature type="domain" description="Alanine dehydrogenase/pyridine nucleotide transhydrogenase NAD(H)-binding" evidence="9">
    <location>
        <begin position="149"/>
        <end position="297"/>
    </location>
</feature>